<protein>
    <submittedName>
        <fullName evidence="1">Uncharacterized protein</fullName>
    </submittedName>
</protein>
<organism evidence="1 2">
    <name type="scientific">Caerostris extrusa</name>
    <name type="common">Bark spider</name>
    <name type="synonym">Caerostris bankana</name>
    <dbReference type="NCBI Taxonomy" id="172846"/>
    <lineage>
        <taxon>Eukaryota</taxon>
        <taxon>Metazoa</taxon>
        <taxon>Ecdysozoa</taxon>
        <taxon>Arthropoda</taxon>
        <taxon>Chelicerata</taxon>
        <taxon>Arachnida</taxon>
        <taxon>Araneae</taxon>
        <taxon>Araneomorphae</taxon>
        <taxon>Entelegynae</taxon>
        <taxon>Araneoidea</taxon>
        <taxon>Araneidae</taxon>
        <taxon>Caerostris</taxon>
    </lineage>
</organism>
<dbReference type="EMBL" id="BPLR01001151">
    <property type="protein sequence ID" value="GIZ00406.1"/>
    <property type="molecule type" value="Genomic_DNA"/>
</dbReference>
<evidence type="ECO:0000313" key="2">
    <source>
        <dbReference type="Proteomes" id="UP001054945"/>
    </source>
</evidence>
<proteinExistence type="predicted"/>
<name>A0AAV4XZ01_CAEEX</name>
<dbReference type="AlphaFoldDB" id="A0AAV4XZ01"/>
<comment type="caution">
    <text evidence="1">The sequence shown here is derived from an EMBL/GenBank/DDBJ whole genome shotgun (WGS) entry which is preliminary data.</text>
</comment>
<keyword evidence="2" id="KW-1185">Reference proteome</keyword>
<dbReference type="Proteomes" id="UP001054945">
    <property type="component" value="Unassembled WGS sequence"/>
</dbReference>
<accession>A0AAV4XZ01</accession>
<sequence>MPGKRDRRICLGVKQALHGPMSPTERILLSQRLIEILSRTDPVECEQELRKLRRELDMK</sequence>
<gene>
    <name evidence="1" type="ORF">CEXT_606761</name>
</gene>
<feature type="non-terminal residue" evidence="1">
    <location>
        <position position="59"/>
    </location>
</feature>
<evidence type="ECO:0000313" key="1">
    <source>
        <dbReference type="EMBL" id="GIZ00406.1"/>
    </source>
</evidence>
<reference evidence="1 2" key="1">
    <citation type="submission" date="2021-06" db="EMBL/GenBank/DDBJ databases">
        <title>Caerostris extrusa draft genome.</title>
        <authorList>
            <person name="Kono N."/>
            <person name="Arakawa K."/>
        </authorList>
    </citation>
    <scope>NUCLEOTIDE SEQUENCE [LARGE SCALE GENOMIC DNA]</scope>
</reference>